<keyword evidence="2" id="KW-0732">Signal</keyword>
<dbReference type="Gene3D" id="3.40.190.10">
    <property type="entry name" value="Periplasmic binding protein-like II"/>
    <property type="match status" value="2"/>
</dbReference>
<dbReference type="EMBL" id="AP023367">
    <property type="protein sequence ID" value="BCJ93016.1"/>
    <property type="molecule type" value="Genomic_DNA"/>
</dbReference>
<keyword evidence="7" id="KW-1185">Reference proteome</keyword>
<dbReference type="Proteomes" id="UP000515561">
    <property type="component" value="Chromosome"/>
</dbReference>
<evidence type="ECO:0000256" key="5">
    <source>
        <dbReference type="ARBA" id="ARBA00023288"/>
    </source>
</evidence>
<keyword evidence="3" id="KW-0472">Membrane</keyword>
<organism evidence="6 7">
    <name type="scientific">Anaerocolumna cellulosilytica</name>
    <dbReference type="NCBI Taxonomy" id="433286"/>
    <lineage>
        <taxon>Bacteria</taxon>
        <taxon>Bacillati</taxon>
        <taxon>Bacillota</taxon>
        <taxon>Clostridia</taxon>
        <taxon>Lachnospirales</taxon>
        <taxon>Lachnospiraceae</taxon>
        <taxon>Anaerocolumna</taxon>
    </lineage>
</organism>
<dbReference type="InterPro" id="IPR006059">
    <property type="entry name" value="SBP"/>
</dbReference>
<dbReference type="KEGG" id="acel:acsn021_05850"/>
<evidence type="ECO:0000313" key="7">
    <source>
        <dbReference type="Proteomes" id="UP000515561"/>
    </source>
</evidence>
<reference evidence="6 7" key="1">
    <citation type="journal article" date="2016" name="Int. J. Syst. Evol. Microbiol.">
        <title>Descriptions of Anaerotaenia torta gen. nov., sp. nov. and Anaerocolumna cellulosilytica gen. nov., sp. nov. isolated from a methanogenic reactor of cattle waste.</title>
        <authorList>
            <person name="Uek A."/>
            <person name="Ohtaki Y."/>
            <person name="Kaku N."/>
            <person name="Ueki K."/>
        </authorList>
    </citation>
    <scope>NUCLEOTIDE SEQUENCE [LARGE SCALE GENOMIC DNA]</scope>
    <source>
        <strain evidence="6 7">SN021</strain>
    </source>
</reference>
<evidence type="ECO:0000256" key="1">
    <source>
        <dbReference type="ARBA" id="ARBA00022475"/>
    </source>
</evidence>
<evidence type="ECO:0000256" key="4">
    <source>
        <dbReference type="ARBA" id="ARBA00023139"/>
    </source>
</evidence>
<evidence type="ECO:0000313" key="6">
    <source>
        <dbReference type="EMBL" id="BCJ93016.1"/>
    </source>
</evidence>
<dbReference type="PROSITE" id="PS51257">
    <property type="entry name" value="PROKAR_LIPOPROTEIN"/>
    <property type="match status" value="1"/>
</dbReference>
<keyword evidence="5" id="KW-0449">Lipoprotein</keyword>
<dbReference type="AlphaFoldDB" id="A0A6S6QTL4"/>
<dbReference type="InterPro" id="IPR050490">
    <property type="entry name" value="Bact_solute-bd_prot1"/>
</dbReference>
<gene>
    <name evidence="6" type="ORF">acsn021_05850</name>
</gene>
<dbReference type="RefSeq" id="WP_184095389.1">
    <property type="nucleotide sequence ID" value="NZ_AP023367.1"/>
</dbReference>
<evidence type="ECO:0000256" key="3">
    <source>
        <dbReference type="ARBA" id="ARBA00023136"/>
    </source>
</evidence>
<dbReference type="PANTHER" id="PTHR43649:SF33">
    <property type="entry name" value="POLYGALACTURONAN_RHAMNOGALACTURONAN-BINDING PROTEIN YTCQ"/>
    <property type="match status" value="1"/>
</dbReference>
<name>A0A6S6QTL4_9FIRM</name>
<protein>
    <submittedName>
        <fullName evidence="6">Uncharacterized protein</fullName>
    </submittedName>
</protein>
<accession>A0A6S6QTL4</accession>
<evidence type="ECO:0000256" key="2">
    <source>
        <dbReference type="ARBA" id="ARBA00022729"/>
    </source>
</evidence>
<keyword evidence="1" id="KW-1003">Cell membrane</keyword>
<dbReference type="PANTHER" id="PTHR43649">
    <property type="entry name" value="ARABINOSE-BINDING PROTEIN-RELATED"/>
    <property type="match status" value="1"/>
</dbReference>
<dbReference type="SUPFAM" id="SSF53850">
    <property type="entry name" value="Periplasmic binding protein-like II"/>
    <property type="match status" value="1"/>
</dbReference>
<keyword evidence="4" id="KW-0564">Palmitate</keyword>
<dbReference type="Pfam" id="PF01547">
    <property type="entry name" value="SBP_bac_1"/>
    <property type="match status" value="1"/>
</dbReference>
<sequence length="583" mass="64649">MRKKKWLSGILAITMIVSTVLTGCQGRNQKNNNASVTTDKTVEATGSPEGGAEAAWTLLEPLTSTEGVNNMPRSNYVTYPVENAEDITLTFWMGLPSNVSKNSPTANETEWARLWQEMTGIKVEFIHPTQGSEQEEFAVLVASNSLPDIIEWEWTSSYTGGPSAAEKDGILINLDKYISSTGPAADVWQYLQDNPSIDKQVKNDSGSYYCFPFIRGDKYLQCTSGLIYRKDLMDKAGYTKTPETMADWTEALTALKNSGVLKPMVMENMNNLMAGTFNAYKIRTGFYVDDTTGKVKYGFMEEGYKDWTLQMNDWVRAGLLDPDILTCDRSTLESYIMNGTGAACYGAGGGYMGTFLTTAASDTATYGTDFDLNAAKYAVLNAGETAMYGGSSYDYGTGSRAHAAITADCEYPELAAAFLNFCYSQNGHNTINFGEEGKSYTMVDGIPTYTDEVMKNPDGLSIAVAMAKWGRGNMSGAFVQDPNYILQYYSTPQQKEALARWNDESDSQKTLMPPITLTEEESKRITILNGEIDTYVVEQRARFFTLEGDVTAEWDTYVQNLKNMGIEEMIQIYQTALDRYNTR</sequence>
<proteinExistence type="predicted"/>